<dbReference type="Proteomes" id="UP000831786">
    <property type="component" value="Chromosome"/>
</dbReference>
<keyword evidence="3 8" id="KW-0812">Transmembrane</keyword>
<dbReference type="InterPro" id="IPR025857">
    <property type="entry name" value="MacB_PCD"/>
</dbReference>
<sequence length="438" mass="45182">MRALDIIGTAMTNTLRSKTRTLLTVLAIFVGAFTLTLTSGLGTGINRYIDDTVAGIGASDVMTVTKDSGAQTDGGFGSSDGPVEYDPDAVPAGQGQAAPGMSSTTTALTPEDLDELARVPGVLRVEPTRSITVDYAQHSDGVRYTVSVGSLVPGQTVQLAAGEVPDDSEDLEVVIPIDYVDAFGFASVEDALGQDLTIALSDGVRTQHTVTATVTGVAEEALAGAGSSLIPNDALTEELWDLQNTGVPEDQQYRYASASAWYDPDASEEDVEALKSALDEAGFTGTTVADQLGAFRTVIDAIVLVLNAFAAIALLAASFGIVNTLYMSVQERTRDIGLMKAMGLGSGRVFALFSLEAVFIGLLGSLIGAGAAIAIGTAISEALSTSLFSDLPGLTVIAFDPLTVGGMAIVVMGIAFLAGTLPAARAARKDPVVALRYE</sequence>
<dbReference type="InterPro" id="IPR050250">
    <property type="entry name" value="Macrolide_Exporter_MacB"/>
</dbReference>
<feature type="transmembrane region" description="Helical" evidence="8">
    <location>
        <begin position="396"/>
        <end position="419"/>
    </location>
</feature>
<dbReference type="Pfam" id="PF12704">
    <property type="entry name" value="MacB_PCD"/>
    <property type="match status" value="1"/>
</dbReference>
<dbReference type="EMBL" id="CP095045">
    <property type="protein sequence ID" value="UOQ56365.1"/>
    <property type="molecule type" value="Genomic_DNA"/>
</dbReference>
<evidence type="ECO:0000259" key="9">
    <source>
        <dbReference type="Pfam" id="PF02687"/>
    </source>
</evidence>
<gene>
    <name evidence="11" type="ORF">MUN78_11835</name>
</gene>
<accession>A0ABY4FI62</accession>
<evidence type="ECO:0000256" key="2">
    <source>
        <dbReference type="ARBA" id="ARBA00022475"/>
    </source>
</evidence>
<evidence type="ECO:0000256" key="3">
    <source>
        <dbReference type="ARBA" id="ARBA00022692"/>
    </source>
</evidence>
<evidence type="ECO:0000313" key="12">
    <source>
        <dbReference type="Proteomes" id="UP000831786"/>
    </source>
</evidence>
<feature type="region of interest" description="Disordered" evidence="7">
    <location>
        <begin position="67"/>
        <end position="86"/>
    </location>
</feature>
<dbReference type="InterPro" id="IPR003838">
    <property type="entry name" value="ABC3_permease_C"/>
</dbReference>
<dbReference type="Pfam" id="PF02687">
    <property type="entry name" value="FtsX"/>
    <property type="match status" value="1"/>
</dbReference>
<evidence type="ECO:0000256" key="7">
    <source>
        <dbReference type="SAM" id="MobiDB-lite"/>
    </source>
</evidence>
<feature type="domain" description="MacB-like periplasmic core" evidence="10">
    <location>
        <begin position="21"/>
        <end position="246"/>
    </location>
</feature>
<dbReference type="RefSeq" id="WP_244726646.1">
    <property type="nucleotide sequence ID" value="NZ_CP095045.1"/>
</dbReference>
<keyword evidence="5 8" id="KW-0472">Membrane</keyword>
<keyword evidence="2" id="KW-1003">Cell membrane</keyword>
<evidence type="ECO:0000256" key="6">
    <source>
        <dbReference type="ARBA" id="ARBA00038076"/>
    </source>
</evidence>
<comment type="subcellular location">
    <subcellularLocation>
        <location evidence="1">Cell membrane</location>
        <topology evidence="1">Multi-pass membrane protein</topology>
    </subcellularLocation>
</comment>
<protein>
    <submittedName>
        <fullName evidence="11">ABC transporter permease</fullName>
    </submittedName>
</protein>
<dbReference type="PANTHER" id="PTHR30572:SF4">
    <property type="entry name" value="ABC TRANSPORTER PERMEASE YTRF"/>
    <property type="match status" value="1"/>
</dbReference>
<feature type="transmembrane region" description="Helical" evidence="8">
    <location>
        <begin position="349"/>
        <end position="376"/>
    </location>
</feature>
<keyword evidence="12" id="KW-1185">Reference proteome</keyword>
<feature type="transmembrane region" description="Helical" evidence="8">
    <location>
        <begin position="21"/>
        <end position="42"/>
    </location>
</feature>
<keyword evidence="4 8" id="KW-1133">Transmembrane helix</keyword>
<evidence type="ECO:0000256" key="8">
    <source>
        <dbReference type="SAM" id="Phobius"/>
    </source>
</evidence>
<comment type="similarity">
    <text evidence="6">Belongs to the ABC-4 integral membrane protein family.</text>
</comment>
<organism evidence="11 12">
    <name type="scientific">Leucobacter allii</name>
    <dbReference type="NCBI Taxonomy" id="2932247"/>
    <lineage>
        <taxon>Bacteria</taxon>
        <taxon>Bacillati</taxon>
        <taxon>Actinomycetota</taxon>
        <taxon>Actinomycetes</taxon>
        <taxon>Micrococcales</taxon>
        <taxon>Microbacteriaceae</taxon>
        <taxon>Leucobacter</taxon>
    </lineage>
</organism>
<evidence type="ECO:0000256" key="1">
    <source>
        <dbReference type="ARBA" id="ARBA00004651"/>
    </source>
</evidence>
<name>A0ABY4FI62_9MICO</name>
<evidence type="ECO:0000256" key="4">
    <source>
        <dbReference type="ARBA" id="ARBA00022989"/>
    </source>
</evidence>
<evidence type="ECO:0000256" key="5">
    <source>
        <dbReference type="ARBA" id="ARBA00023136"/>
    </source>
</evidence>
<feature type="domain" description="ABC3 transporter permease C-terminal" evidence="9">
    <location>
        <begin position="308"/>
        <end position="431"/>
    </location>
</feature>
<proteinExistence type="inferred from homology"/>
<feature type="transmembrane region" description="Helical" evidence="8">
    <location>
        <begin position="301"/>
        <end position="328"/>
    </location>
</feature>
<evidence type="ECO:0000259" key="10">
    <source>
        <dbReference type="Pfam" id="PF12704"/>
    </source>
</evidence>
<reference evidence="11 12" key="1">
    <citation type="submission" date="2022-04" db="EMBL/GenBank/DDBJ databases">
        <title>Leucobacter sp. isolated from rhizosphere of garlic.</title>
        <authorList>
            <person name="Won M."/>
            <person name="Lee C.-M."/>
            <person name="Woen H.-Y."/>
            <person name="Kwon S.-W."/>
        </authorList>
    </citation>
    <scope>NUCLEOTIDE SEQUENCE [LARGE SCALE GENOMIC DNA]</scope>
    <source>
        <strain evidence="11 12">H21R-40</strain>
    </source>
</reference>
<dbReference type="PANTHER" id="PTHR30572">
    <property type="entry name" value="MEMBRANE COMPONENT OF TRANSPORTER-RELATED"/>
    <property type="match status" value="1"/>
</dbReference>
<evidence type="ECO:0000313" key="11">
    <source>
        <dbReference type="EMBL" id="UOQ56365.1"/>
    </source>
</evidence>